<reference evidence="3" key="1">
    <citation type="journal article" date="2014" name="BMC Evol. Biol.">
        <title>Chloroplast phylogenomic analysis resolves deep-level relationships within the green algal class Trebouxiophyceae.</title>
        <authorList>
            <person name="Lemieux C."/>
            <person name="Otis C."/>
            <person name="Turmel M."/>
        </authorList>
    </citation>
    <scope>NUCLEOTIDE SEQUENCE</scope>
</reference>
<feature type="chain" id="PRO_5001931228" evidence="2">
    <location>
        <begin position="24"/>
        <end position="68"/>
    </location>
</feature>
<keyword evidence="1" id="KW-0812">Transmembrane</keyword>
<keyword evidence="3" id="KW-0150">Chloroplast</keyword>
<accession>A0A097KMY4</accession>
<organism evidence="3">
    <name type="scientific">Koliella corcontica</name>
    <dbReference type="NCBI Taxonomy" id="155904"/>
    <lineage>
        <taxon>Eukaryota</taxon>
        <taxon>Viridiplantae</taxon>
        <taxon>Chlorophyta</taxon>
        <taxon>core chlorophytes</taxon>
        <taxon>Trebouxiophyceae</taxon>
        <taxon>Prasiolales</taxon>
        <taxon>Koliellaceae</taxon>
        <taxon>Koliella</taxon>
    </lineage>
</organism>
<dbReference type="RefSeq" id="YP_009105780.1">
    <property type="nucleotide sequence ID" value="NC_025536.1"/>
</dbReference>
<evidence type="ECO:0000256" key="2">
    <source>
        <dbReference type="SAM" id="SignalP"/>
    </source>
</evidence>
<feature type="transmembrane region" description="Helical" evidence="1">
    <location>
        <begin position="47"/>
        <end position="67"/>
    </location>
</feature>
<geneLocation type="chloroplast" evidence="3"/>
<protein>
    <submittedName>
        <fullName evidence="3">Hypothetical chloroplast RF47</fullName>
    </submittedName>
</protein>
<keyword evidence="1" id="KW-0472">Membrane</keyword>
<gene>
    <name evidence="3" type="primary">ycf47</name>
</gene>
<feature type="signal peptide" evidence="2">
    <location>
        <begin position="1"/>
        <end position="23"/>
    </location>
</feature>
<dbReference type="AlphaFoldDB" id="A0A097KMY4"/>
<keyword evidence="3" id="KW-0934">Plastid</keyword>
<dbReference type="EMBL" id="KM462874">
    <property type="protein sequence ID" value="AIT94535.1"/>
    <property type="molecule type" value="Genomic_DNA"/>
</dbReference>
<dbReference type="GeneID" id="22159753"/>
<sequence>MISFLQLLFSILVIIIIVPQTRTTNLLVINLHETGIFTSYRETINFLKFISWFCIFSFIFLTFLVYFF</sequence>
<evidence type="ECO:0000313" key="3">
    <source>
        <dbReference type="EMBL" id="AIT94535.1"/>
    </source>
</evidence>
<proteinExistence type="predicted"/>
<name>A0A097KMY4_9CHLO</name>
<evidence type="ECO:0000256" key="1">
    <source>
        <dbReference type="SAM" id="Phobius"/>
    </source>
</evidence>
<keyword evidence="2" id="KW-0732">Signal</keyword>
<keyword evidence="1" id="KW-1133">Transmembrane helix</keyword>